<dbReference type="SUPFAM" id="SSF52833">
    <property type="entry name" value="Thioredoxin-like"/>
    <property type="match status" value="1"/>
</dbReference>
<sequence>MSRMKLYIGNKNYSSWSFRPWIGLRQAKIDFEEVQLWFDFPAGNPEIKALSPSGKLPLLEDGDLLIPESLAILDHVARKFPQSGLWPADPLWHSRAMAMACEMAAGFHALRGTCHMNIRRVPSKIEVADAVLSDVARIETLWARSLAESGGPFLCGDFSIADAMFAPVVNRLDVYAFDVADTTRGYMDRMKALAAWQEWETASRAETAVIAEEEV</sequence>
<dbReference type="OrthoDB" id="9799538at2"/>
<dbReference type="PANTHER" id="PTHR42673">
    <property type="entry name" value="MALEYLACETOACETATE ISOMERASE"/>
    <property type="match status" value="1"/>
</dbReference>
<dbReference type="EMBL" id="SMSI01000001">
    <property type="protein sequence ID" value="TDH37601.1"/>
    <property type="molecule type" value="Genomic_DNA"/>
</dbReference>
<reference evidence="2 3" key="1">
    <citation type="journal article" date="2013" name="Int. J. Syst. Evol. Microbiol.">
        <title>Hoeflea suaedae sp. nov., an endophytic bacterium isolated from the root of the halophyte Suaeda maritima.</title>
        <authorList>
            <person name="Chung E.J."/>
            <person name="Park J.A."/>
            <person name="Pramanik P."/>
            <person name="Bibi F."/>
            <person name="Jeon C.O."/>
            <person name="Chung Y.R."/>
        </authorList>
    </citation>
    <scope>NUCLEOTIDE SEQUENCE [LARGE SCALE GENOMIC DNA]</scope>
    <source>
        <strain evidence="2 3">YC6898</strain>
    </source>
</reference>
<dbReference type="GO" id="GO:0016034">
    <property type="term" value="F:maleylacetoacetate isomerase activity"/>
    <property type="evidence" value="ECO:0007669"/>
    <property type="project" value="TreeGrafter"/>
</dbReference>
<evidence type="ECO:0000259" key="1">
    <source>
        <dbReference type="PROSITE" id="PS50404"/>
    </source>
</evidence>
<dbReference type="Proteomes" id="UP000295131">
    <property type="component" value="Unassembled WGS sequence"/>
</dbReference>
<name>A0A4R5PM43_9HYPH</name>
<organism evidence="2 3">
    <name type="scientific">Pseudohoeflea suaedae</name>
    <dbReference type="NCBI Taxonomy" id="877384"/>
    <lineage>
        <taxon>Bacteria</taxon>
        <taxon>Pseudomonadati</taxon>
        <taxon>Pseudomonadota</taxon>
        <taxon>Alphaproteobacteria</taxon>
        <taxon>Hyphomicrobiales</taxon>
        <taxon>Rhizobiaceae</taxon>
        <taxon>Pseudohoeflea</taxon>
    </lineage>
</organism>
<dbReference type="PANTHER" id="PTHR42673:SF4">
    <property type="entry name" value="MALEYLACETOACETATE ISOMERASE"/>
    <property type="match status" value="1"/>
</dbReference>
<dbReference type="SUPFAM" id="SSF47616">
    <property type="entry name" value="GST C-terminal domain-like"/>
    <property type="match status" value="1"/>
</dbReference>
<comment type="caution">
    <text evidence="2">The sequence shown here is derived from an EMBL/GenBank/DDBJ whole genome shotgun (WGS) entry which is preliminary data.</text>
</comment>
<dbReference type="GO" id="GO:0004364">
    <property type="term" value="F:glutathione transferase activity"/>
    <property type="evidence" value="ECO:0007669"/>
    <property type="project" value="TreeGrafter"/>
</dbReference>
<gene>
    <name evidence="2" type="ORF">E2A64_00170</name>
</gene>
<dbReference type="PROSITE" id="PS50404">
    <property type="entry name" value="GST_NTER"/>
    <property type="match status" value="1"/>
</dbReference>
<dbReference type="GO" id="GO:0006749">
    <property type="term" value="P:glutathione metabolic process"/>
    <property type="evidence" value="ECO:0007669"/>
    <property type="project" value="TreeGrafter"/>
</dbReference>
<dbReference type="Gene3D" id="3.40.30.10">
    <property type="entry name" value="Glutaredoxin"/>
    <property type="match status" value="1"/>
</dbReference>
<dbReference type="InterPro" id="IPR004045">
    <property type="entry name" value="Glutathione_S-Trfase_N"/>
</dbReference>
<evidence type="ECO:0000313" key="2">
    <source>
        <dbReference type="EMBL" id="TDH37601.1"/>
    </source>
</evidence>
<dbReference type="Pfam" id="PF13409">
    <property type="entry name" value="GST_N_2"/>
    <property type="match status" value="1"/>
</dbReference>
<dbReference type="SFLD" id="SFLDS00019">
    <property type="entry name" value="Glutathione_Transferase_(cytos"/>
    <property type="match status" value="1"/>
</dbReference>
<feature type="domain" description="GST N-terminal" evidence="1">
    <location>
        <begin position="4"/>
        <end position="84"/>
    </location>
</feature>
<keyword evidence="2" id="KW-0808">Transferase</keyword>
<dbReference type="GO" id="GO:0006559">
    <property type="term" value="P:L-phenylalanine catabolic process"/>
    <property type="evidence" value="ECO:0007669"/>
    <property type="project" value="TreeGrafter"/>
</dbReference>
<dbReference type="CDD" id="cd03194">
    <property type="entry name" value="GST_C_3"/>
    <property type="match status" value="1"/>
</dbReference>
<dbReference type="InterPro" id="IPR040079">
    <property type="entry name" value="Glutathione_S-Trfase"/>
</dbReference>
<protein>
    <submittedName>
        <fullName evidence="2">Glutathione S-transferase</fullName>
    </submittedName>
</protein>
<dbReference type="InterPro" id="IPR036282">
    <property type="entry name" value="Glutathione-S-Trfase_C_sf"/>
</dbReference>
<dbReference type="Gene3D" id="1.20.1050.10">
    <property type="match status" value="1"/>
</dbReference>
<keyword evidence="3" id="KW-1185">Reference proteome</keyword>
<accession>A0A4R5PM43</accession>
<dbReference type="Pfam" id="PF13410">
    <property type="entry name" value="GST_C_2"/>
    <property type="match status" value="1"/>
</dbReference>
<evidence type="ECO:0000313" key="3">
    <source>
        <dbReference type="Proteomes" id="UP000295131"/>
    </source>
</evidence>
<dbReference type="SFLD" id="SFLDG00358">
    <property type="entry name" value="Main_(cytGST)"/>
    <property type="match status" value="1"/>
</dbReference>
<dbReference type="InterPro" id="IPR036249">
    <property type="entry name" value="Thioredoxin-like_sf"/>
</dbReference>
<dbReference type="AlphaFoldDB" id="A0A4R5PM43"/>
<proteinExistence type="predicted"/>
<dbReference type="RefSeq" id="WP_133282439.1">
    <property type="nucleotide sequence ID" value="NZ_SMSI01000001.1"/>
</dbReference>